<evidence type="ECO:0000313" key="2">
    <source>
        <dbReference type="Proteomes" id="UP000886520"/>
    </source>
</evidence>
<accession>A0A9D4ZPW5</accession>
<dbReference type="AlphaFoldDB" id="A0A9D4ZPW5"/>
<evidence type="ECO:0000313" key="1">
    <source>
        <dbReference type="EMBL" id="KAI5083453.1"/>
    </source>
</evidence>
<protein>
    <submittedName>
        <fullName evidence="1">Uncharacterized protein</fullName>
    </submittedName>
</protein>
<comment type="caution">
    <text evidence="1">The sequence shown here is derived from an EMBL/GenBank/DDBJ whole genome shotgun (WGS) entry which is preliminary data.</text>
</comment>
<dbReference type="Proteomes" id="UP000886520">
    <property type="component" value="Chromosome 3"/>
</dbReference>
<proteinExistence type="predicted"/>
<name>A0A9D4ZPW5_ADICA</name>
<dbReference type="EMBL" id="JABFUD020000002">
    <property type="protein sequence ID" value="KAI5083453.1"/>
    <property type="molecule type" value="Genomic_DNA"/>
</dbReference>
<keyword evidence="2" id="KW-1185">Reference proteome</keyword>
<sequence length="95" mass="10365">MGKLQASLYWQPQQCSHPQSNYAAGNPCLKSNSACSPNLFVCKLDNLSGRNLDPNNYFIKLDLTSLFGNSGASYLFGDNPTTSIENIIQSFAPQS</sequence>
<gene>
    <name evidence="1" type="ORF">GOP47_0003196</name>
</gene>
<organism evidence="1 2">
    <name type="scientific">Adiantum capillus-veneris</name>
    <name type="common">Maidenhair fern</name>
    <dbReference type="NCBI Taxonomy" id="13818"/>
    <lineage>
        <taxon>Eukaryota</taxon>
        <taxon>Viridiplantae</taxon>
        <taxon>Streptophyta</taxon>
        <taxon>Embryophyta</taxon>
        <taxon>Tracheophyta</taxon>
        <taxon>Polypodiopsida</taxon>
        <taxon>Polypodiidae</taxon>
        <taxon>Polypodiales</taxon>
        <taxon>Pteridineae</taxon>
        <taxon>Pteridaceae</taxon>
        <taxon>Vittarioideae</taxon>
        <taxon>Adiantum</taxon>
    </lineage>
</organism>
<reference evidence="1" key="1">
    <citation type="submission" date="2021-01" db="EMBL/GenBank/DDBJ databases">
        <title>Adiantum capillus-veneris genome.</title>
        <authorList>
            <person name="Fang Y."/>
            <person name="Liao Q."/>
        </authorList>
    </citation>
    <scope>NUCLEOTIDE SEQUENCE</scope>
    <source>
        <strain evidence="1">H3</strain>
        <tissue evidence="1">Leaf</tissue>
    </source>
</reference>